<proteinExistence type="inferred from homology"/>
<dbReference type="Proteomes" id="UP000008635">
    <property type="component" value="Chromosome"/>
</dbReference>
<evidence type="ECO:0000313" key="8">
    <source>
        <dbReference type="Proteomes" id="UP000008635"/>
    </source>
</evidence>
<reference evidence="8" key="2">
    <citation type="submission" date="2011-01" db="EMBL/GenBank/DDBJ databases">
        <title>The complete genome of Deinococcus maricopensis DSM 21211.</title>
        <authorList>
            <consortium name="US DOE Joint Genome Institute (JGI-PGF)"/>
            <person name="Lucas S."/>
            <person name="Copeland A."/>
            <person name="Lapidus A."/>
            <person name="Goodwin L."/>
            <person name="Pitluck S."/>
            <person name="Kyrpides N."/>
            <person name="Mavromatis K."/>
            <person name="Pagani I."/>
            <person name="Ivanova N."/>
            <person name="Ovchinnikova G."/>
            <person name="Zeytun A."/>
            <person name="Detter J.C."/>
            <person name="Han C."/>
            <person name="Land M."/>
            <person name="Hauser L."/>
            <person name="Markowitz V."/>
            <person name="Cheng J.-F."/>
            <person name="Hugenholtz P."/>
            <person name="Woyke T."/>
            <person name="Wu D."/>
            <person name="Pukall R."/>
            <person name="Gehrich-Schroeter G."/>
            <person name="Brambilla E."/>
            <person name="Klenk H.-P."/>
            <person name="Eisen J.A."/>
        </authorList>
    </citation>
    <scope>NUCLEOTIDE SEQUENCE [LARGE SCALE GENOMIC DNA]</scope>
    <source>
        <strain evidence="8">DSM 21211 / LMG 22137 / NRRL B-23946 / LB-34</strain>
    </source>
</reference>
<dbReference type="InterPro" id="IPR036291">
    <property type="entry name" value="NAD(P)-bd_dom_sf"/>
</dbReference>
<dbReference type="GO" id="GO:0050049">
    <property type="term" value="F:L-leucine dehydrogenase activity"/>
    <property type="evidence" value="ECO:0007669"/>
    <property type="project" value="UniProtKB-EC"/>
</dbReference>
<dbReference type="Gene3D" id="3.40.50.720">
    <property type="entry name" value="NAD(P)-binding Rossmann-like Domain"/>
    <property type="match status" value="1"/>
</dbReference>
<keyword evidence="4" id="KW-0547">Nucleotide-binding</keyword>
<name>E8U4Y1_DEIML</name>
<keyword evidence="8" id="KW-1185">Reference proteome</keyword>
<dbReference type="InterPro" id="IPR006097">
    <property type="entry name" value="Glu/Leu/Phe/Val/Trp_DH_dimer"/>
</dbReference>
<evidence type="ECO:0000313" key="7">
    <source>
        <dbReference type="EMBL" id="ADV66120.1"/>
    </source>
</evidence>
<dbReference type="InterPro" id="IPR006096">
    <property type="entry name" value="Glu/Leu/Phe/Val/Trp_DH_C"/>
</dbReference>
<dbReference type="SMART" id="SM00839">
    <property type="entry name" value="ELFV_dehydrog"/>
    <property type="match status" value="1"/>
</dbReference>
<evidence type="ECO:0000256" key="2">
    <source>
        <dbReference type="ARBA" id="ARBA00023002"/>
    </source>
</evidence>
<dbReference type="Pfam" id="PF02812">
    <property type="entry name" value="ELFV_dehydrog_N"/>
    <property type="match status" value="1"/>
</dbReference>
<dbReference type="InterPro" id="IPR046346">
    <property type="entry name" value="Aminoacid_DH-like_N_sf"/>
</dbReference>
<dbReference type="OrthoDB" id="9803297at2"/>
<keyword evidence="3 4" id="KW-0520">NAD</keyword>
<dbReference type="EMBL" id="CP002454">
    <property type="protein sequence ID" value="ADV66120.1"/>
    <property type="molecule type" value="Genomic_DNA"/>
</dbReference>
<reference evidence="7 8" key="1">
    <citation type="journal article" date="2011" name="Stand. Genomic Sci.">
        <title>Complete genome sequence of Deinococcus maricopensis type strain (LB-34).</title>
        <authorList>
            <person name="Pukall R."/>
            <person name="Zeytun A."/>
            <person name="Lucas S."/>
            <person name="Lapidus A."/>
            <person name="Hammon N."/>
            <person name="Deshpande S."/>
            <person name="Nolan M."/>
            <person name="Cheng J.F."/>
            <person name="Pitluck S."/>
            <person name="Liolios K."/>
            <person name="Pagani I."/>
            <person name="Mikhailova N."/>
            <person name="Ivanova N."/>
            <person name="Mavromatis K."/>
            <person name="Pati A."/>
            <person name="Tapia R."/>
            <person name="Han C."/>
            <person name="Goodwin L."/>
            <person name="Chen A."/>
            <person name="Palaniappan K."/>
            <person name="Land M."/>
            <person name="Hauser L."/>
            <person name="Chang Y.J."/>
            <person name="Jeffries C.D."/>
            <person name="Brambilla E.M."/>
            <person name="Rohde M."/>
            <person name="Goker M."/>
            <person name="Detter J.C."/>
            <person name="Woyke T."/>
            <person name="Bristow J."/>
            <person name="Eisen J.A."/>
            <person name="Markowitz V."/>
            <person name="Hugenholtz P."/>
            <person name="Kyrpides N.C."/>
            <person name="Klenk H.P."/>
        </authorList>
    </citation>
    <scope>NUCLEOTIDE SEQUENCE [LARGE SCALE GENOMIC DNA]</scope>
    <source>
        <strain evidence="8">DSM 21211 / LMG 22137 / NRRL B-23946 / LB-34</strain>
    </source>
</reference>
<accession>E8U4Y1</accession>
<dbReference type="SUPFAM" id="SSF51735">
    <property type="entry name" value="NAD(P)-binding Rossmann-fold domains"/>
    <property type="match status" value="1"/>
</dbReference>
<evidence type="ECO:0000256" key="3">
    <source>
        <dbReference type="ARBA" id="ARBA00023027"/>
    </source>
</evidence>
<dbReference type="InterPro" id="IPR016211">
    <property type="entry name" value="Glu/Phe/Leu/Val/Trp_DH_bac/arc"/>
</dbReference>
<dbReference type="GO" id="GO:0006520">
    <property type="term" value="P:amino acid metabolic process"/>
    <property type="evidence" value="ECO:0007669"/>
    <property type="project" value="InterPro"/>
</dbReference>
<dbReference type="PRINTS" id="PR00082">
    <property type="entry name" value="GLFDHDRGNASE"/>
</dbReference>
<dbReference type="RefSeq" id="WP_013555625.1">
    <property type="nucleotide sequence ID" value="NC_014958.1"/>
</dbReference>
<evidence type="ECO:0000256" key="4">
    <source>
        <dbReference type="PIRSR" id="PIRSR000188-2"/>
    </source>
</evidence>
<feature type="binding site" evidence="4">
    <location>
        <begin position="177"/>
        <end position="182"/>
    </location>
    <ligand>
        <name>NAD(+)</name>
        <dbReference type="ChEBI" id="CHEBI:57540"/>
    </ligand>
</feature>
<evidence type="ECO:0000256" key="5">
    <source>
        <dbReference type="RuleBase" id="RU004417"/>
    </source>
</evidence>
<keyword evidence="2 5" id="KW-0560">Oxidoreductase</keyword>
<dbReference type="EC" id="1.4.1.9" evidence="7"/>
<dbReference type="SUPFAM" id="SSF53223">
    <property type="entry name" value="Aminoacid dehydrogenase-like, N-terminal domain"/>
    <property type="match status" value="1"/>
</dbReference>
<dbReference type="HOGENOM" id="CLU_025763_0_0_0"/>
<dbReference type="InterPro" id="IPR006095">
    <property type="entry name" value="Glu/Leu/Phe/Val/Trp_DH"/>
</dbReference>
<dbReference type="Gene3D" id="3.40.50.10860">
    <property type="entry name" value="Leucine Dehydrogenase, chain A, domain 1"/>
    <property type="match status" value="1"/>
</dbReference>
<dbReference type="SMR" id="E8U4Y1"/>
<dbReference type="STRING" id="709986.Deima_0460"/>
<evidence type="ECO:0000259" key="6">
    <source>
        <dbReference type="SMART" id="SM00839"/>
    </source>
</evidence>
<sequence>MLMFEEIQARGHESVTLLHHAPSGLRAVLAVHSTVLGPAIAGCRLMPCTEERAVRDALALSESVTLKAALAGLNYGGGACVMLPPEGGDIDGHAREALFRALGRQIRYRGGRVILTEDVGVTGRDIAFAAQETDSTMGMHTDTPTVTAYGVYRGIKAAARAYLGGESMRGVRVALLGAGAVGRTLAQHLHREGARLTVADLMSERAQALADDLGERVTVVSAADIFDVPCDVFAPCAFGHSIKSADVPRLQCRVIAGSEHHPLSHNGETLVREAGITYIPDFAINSAGLMSAAQNLSIETAAERVYESVAQICATAQKYEKPPHVVARKLALRRIELIGSISGQYAGQ</sequence>
<dbReference type="PIRSF" id="PIRSF000188">
    <property type="entry name" value="Phe_leu_dh"/>
    <property type="match status" value="1"/>
</dbReference>
<gene>
    <name evidence="7" type="ordered locus">Deima_0460</name>
</gene>
<feature type="domain" description="Glutamate/phenylalanine/leucine/valine/L-tryptophan dehydrogenase C-terminal" evidence="6">
    <location>
        <begin position="141"/>
        <end position="343"/>
    </location>
</feature>
<dbReference type="GO" id="GO:0000166">
    <property type="term" value="F:nucleotide binding"/>
    <property type="evidence" value="ECO:0007669"/>
    <property type="project" value="UniProtKB-KW"/>
</dbReference>
<dbReference type="KEGG" id="dmr:Deima_0460"/>
<dbReference type="CDD" id="cd01075">
    <property type="entry name" value="NAD_bind_Leu_Phe_Val_DH"/>
    <property type="match status" value="1"/>
</dbReference>
<dbReference type="AlphaFoldDB" id="E8U4Y1"/>
<dbReference type="Pfam" id="PF00208">
    <property type="entry name" value="ELFV_dehydrog"/>
    <property type="match status" value="1"/>
</dbReference>
<dbReference type="PANTHER" id="PTHR42722:SF1">
    <property type="entry name" value="VALINE DEHYDROGENASE"/>
    <property type="match status" value="1"/>
</dbReference>
<dbReference type="PANTHER" id="PTHR42722">
    <property type="entry name" value="LEUCINE DEHYDROGENASE"/>
    <property type="match status" value="1"/>
</dbReference>
<organism evidence="7 8">
    <name type="scientific">Deinococcus maricopensis (strain DSM 21211 / LMG 22137 / NRRL B-23946 / LB-34)</name>
    <dbReference type="NCBI Taxonomy" id="709986"/>
    <lineage>
        <taxon>Bacteria</taxon>
        <taxon>Thermotogati</taxon>
        <taxon>Deinococcota</taxon>
        <taxon>Deinococci</taxon>
        <taxon>Deinococcales</taxon>
        <taxon>Deinococcaceae</taxon>
        <taxon>Deinococcus</taxon>
    </lineage>
</organism>
<evidence type="ECO:0000256" key="1">
    <source>
        <dbReference type="ARBA" id="ARBA00006382"/>
    </source>
</evidence>
<protein>
    <submittedName>
        <fullName evidence="7">Leucine dehydrogenase</fullName>
        <ecNumber evidence="7">1.4.1.9</ecNumber>
    </submittedName>
</protein>
<dbReference type="eggNOG" id="COG0334">
    <property type="taxonomic scope" value="Bacteria"/>
</dbReference>
<comment type="similarity">
    <text evidence="1 5">Belongs to the Glu/Leu/Phe/Val dehydrogenases family.</text>
</comment>